<dbReference type="EMBL" id="JBJUIK010000004">
    <property type="protein sequence ID" value="KAL3529772.1"/>
    <property type="molecule type" value="Genomic_DNA"/>
</dbReference>
<reference evidence="1 2" key="1">
    <citation type="submission" date="2024-11" db="EMBL/GenBank/DDBJ databases">
        <title>A near-complete genome assembly of Cinchona calisaya.</title>
        <authorList>
            <person name="Lian D.C."/>
            <person name="Zhao X.W."/>
            <person name="Wei L."/>
        </authorList>
    </citation>
    <scope>NUCLEOTIDE SEQUENCE [LARGE SCALE GENOMIC DNA]</scope>
    <source>
        <tissue evidence="1">Nenye</tissue>
    </source>
</reference>
<gene>
    <name evidence="1" type="ORF">ACH5RR_009094</name>
</gene>
<protein>
    <submittedName>
        <fullName evidence="1">Uncharacterized protein</fullName>
    </submittedName>
</protein>
<accession>A0ABD3AGY7</accession>
<dbReference type="Proteomes" id="UP001630127">
    <property type="component" value="Unassembled WGS sequence"/>
</dbReference>
<keyword evidence="2" id="KW-1185">Reference proteome</keyword>
<dbReference type="AlphaFoldDB" id="A0ABD3AGY7"/>
<evidence type="ECO:0000313" key="2">
    <source>
        <dbReference type="Proteomes" id="UP001630127"/>
    </source>
</evidence>
<organism evidence="1 2">
    <name type="scientific">Cinchona calisaya</name>
    <dbReference type="NCBI Taxonomy" id="153742"/>
    <lineage>
        <taxon>Eukaryota</taxon>
        <taxon>Viridiplantae</taxon>
        <taxon>Streptophyta</taxon>
        <taxon>Embryophyta</taxon>
        <taxon>Tracheophyta</taxon>
        <taxon>Spermatophyta</taxon>
        <taxon>Magnoliopsida</taxon>
        <taxon>eudicotyledons</taxon>
        <taxon>Gunneridae</taxon>
        <taxon>Pentapetalae</taxon>
        <taxon>asterids</taxon>
        <taxon>lamiids</taxon>
        <taxon>Gentianales</taxon>
        <taxon>Rubiaceae</taxon>
        <taxon>Cinchonoideae</taxon>
        <taxon>Cinchoneae</taxon>
        <taxon>Cinchona</taxon>
    </lineage>
</organism>
<name>A0ABD3AGY7_9GENT</name>
<sequence length="98" mass="10621">MSTYGGSVEERMAGGQRDGTVITVKESGEDNQIEGSKGIGRGIVSTLTGNKSVDDYIPGERPTHVPELIPGNCDNNLIEDIMMLDEREEELIEVLKKG</sequence>
<comment type="caution">
    <text evidence="1">The sequence shown here is derived from an EMBL/GenBank/DDBJ whole genome shotgun (WGS) entry which is preliminary data.</text>
</comment>
<evidence type="ECO:0000313" key="1">
    <source>
        <dbReference type="EMBL" id="KAL3529772.1"/>
    </source>
</evidence>
<proteinExistence type="predicted"/>